<organism evidence="1">
    <name type="scientific">Brassica oleracea</name>
    <name type="common">Wild cabbage</name>
    <dbReference type="NCBI Taxonomy" id="3712"/>
    <lineage>
        <taxon>Eukaryota</taxon>
        <taxon>Viridiplantae</taxon>
        <taxon>Streptophyta</taxon>
        <taxon>Embryophyta</taxon>
        <taxon>Tracheophyta</taxon>
        <taxon>Spermatophyta</taxon>
        <taxon>Magnoliopsida</taxon>
        <taxon>eudicotyledons</taxon>
        <taxon>Gunneridae</taxon>
        <taxon>Pentapetalae</taxon>
        <taxon>rosids</taxon>
        <taxon>malvids</taxon>
        <taxon>Brassicales</taxon>
        <taxon>Brassicaceae</taxon>
        <taxon>Brassiceae</taxon>
        <taxon>Brassica</taxon>
    </lineage>
</organism>
<dbReference type="AlphaFoldDB" id="A0A3P6AT48"/>
<sequence length="61" mass="6731">MLFMLAPSAPCGDPNSHFRLPCCAQVTLFPLILSKRKACAPSRRSLSSSSLMSRLLSFSWD</sequence>
<dbReference type="EMBL" id="LR031872">
    <property type="protein sequence ID" value="VDC90913.1"/>
    <property type="molecule type" value="Genomic_DNA"/>
</dbReference>
<gene>
    <name evidence="1" type="ORF">BOLC3T15579H</name>
</gene>
<reference evidence="1" key="1">
    <citation type="submission" date="2018-11" db="EMBL/GenBank/DDBJ databases">
        <authorList>
            <consortium name="Genoscope - CEA"/>
            <person name="William W."/>
        </authorList>
    </citation>
    <scope>NUCLEOTIDE SEQUENCE</scope>
</reference>
<proteinExistence type="predicted"/>
<accession>A0A3P6AT48</accession>
<name>A0A3P6AT48_BRAOL</name>
<protein>
    <submittedName>
        <fullName evidence="1">Uncharacterized protein</fullName>
    </submittedName>
</protein>
<evidence type="ECO:0000313" key="1">
    <source>
        <dbReference type="EMBL" id="VDC90913.1"/>
    </source>
</evidence>